<keyword evidence="2" id="KW-1185">Reference proteome</keyword>
<dbReference type="EMBL" id="LASV01000018">
    <property type="protein sequence ID" value="KKA25529.1"/>
    <property type="molecule type" value="Genomic_DNA"/>
</dbReference>
<dbReference type="GeneID" id="25312463"/>
<gene>
    <name evidence="1" type="ORF">T310_0409</name>
</gene>
<dbReference type="RefSeq" id="XP_013332141.1">
    <property type="nucleotide sequence ID" value="XM_013476687.1"/>
</dbReference>
<comment type="caution">
    <text evidence="1">The sequence shown here is derived from an EMBL/GenBank/DDBJ whole genome shotgun (WGS) entry which is preliminary data.</text>
</comment>
<reference evidence="1 2" key="1">
    <citation type="submission" date="2015-04" db="EMBL/GenBank/DDBJ databases">
        <authorList>
            <person name="Heijne W.H."/>
            <person name="Fedorova N.D."/>
            <person name="Nierman W.C."/>
            <person name="Vollebregt A.W."/>
            <person name="Zhao Z."/>
            <person name="Wu L."/>
            <person name="Kumar M."/>
            <person name="Stam H."/>
            <person name="van den Berg M.A."/>
            <person name="Pel H.J."/>
        </authorList>
    </citation>
    <scope>NUCLEOTIDE SEQUENCE [LARGE SCALE GENOMIC DNA]</scope>
    <source>
        <strain evidence="1 2">CBS 393.64</strain>
    </source>
</reference>
<protein>
    <submittedName>
        <fullName evidence="1">Uncharacterized protein</fullName>
    </submittedName>
</protein>
<dbReference type="Proteomes" id="UP000053958">
    <property type="component" value="Unassembled WGS sequence"/>
</dbReference>
<dbReference type="AlphaFoldDB" id="A0A0F4Z4S2"/>
<sequence length="102" mass="11553">MIGRQTPPALLPLATIPIAKAFRRLKYWPTTVMAGLIPKPTVKPKSRPWVRNCCHILFGWLKEKAKSDPEQPKAATGYKNCKKKRYMREICSVPMSAITDGE</sequence>
<accession>A0A0F4Z4S2</accession>
<organism evidence="1 2">
    <name type="scientific">Rasamsonia emersonii (strain ATCC 16479 / CBS 393.64 / IMI 116815)</name>
    <dbReference type="NCBI Taxonomy" id="1408163"/>
    <lineage>
        <taxon>Eukaryota</taxon>
        <taxon>Fungi</taxon>
        <taxon>Dikarya</taxon>
        <taxon>Ascomycota</taxon>
        <taxon>Pezizomycotina</taxon>
        <taxon>Eurotiomycetes</taxon>
        <taxon>Eurotiomycetidae</taxon>
        <taxon>Eurotiales</taxon>
        <taxon>Trichocomaceae</taxon>
        <taxon>Rasamsonia</taxon>
    </lineage>
</organism>
<name>A0A0F4Z4S2_RASE3</name>
<proteinExistence type="predicted"/>
<evidence type="ECO:0000313" key="2">
    <source>
        <dbReference type="Proteomes" id="UP000053958"/>
    </source>
</evidence>
<evidence type="ECO:0000313" key="1">
    <source>
        <dbReference type="EMBL" id="KKA25529.1"/>
    </source>
</evidence>